<organism evidence="1 2">
    <name type="scientific">Eumeta variegata</name>
    <name type="common">Bagworm moth</name>
    <name type="synonym">Eumeta japonica</name>
    <dbReference type="NCBI Taxonomy" id="151549"/>
    <lineage>
        <taxon>Eukaryota</taxon>
        <taxon>Metazoa</taxon>
        <taxon>Ecdysozoa</taxon>
        <taxon>Arthropoda</taxon>
        <taxon>Hexapoda</taxon>
        <taxon>Insecta</taxon>
        <taxon>Pterygota</taxon>
        <taxon>Neoptera</taxon>
        <taxon>Endopterygota</taxon>
        <taxon>Lepidoptera</taxon>
        <taxon>Glossata</taxon>
        <taxon>Ditrysia</taxon>
        <taxon>Tineoidea</taxon>
        <taxon>Psychidae</taxon>
        <taxon>Oiketicinae</taxon>
        <taxon>Eumeta</taxon>
    </lineage>
</organism>
<proteinExistence type="predicted"/>
<name>A0A4C1TZ51_EUMVA</name>
<sequence>MRRDAAGPGGGGGGGGRVGMARRAYVSLHDPRRGRRARYSFRVQAEVRRQGLATIWSAQLRAAVPRVSSPTRYWPGAVIAFFASAPLVKMNGNKDSSRFRFRGALERVPFGGEIARRLIMTAPGPFGRHGVKRPAVTATRIMRET</sequence>
<dbReference type="AlphaFoldDB" id="A0A4C1TZ51"/>
<dbReference type="EMBL" id="BGZK01000104">
    <property type="protein sequence ID" value="GBP19094.1"/>
    <property type="molecule type" value="Genomic_DNA"/>
</dbReference>
<evidence type="ECO:0000313" key="1">
    <source>
        <dbReference type="EMBL" id="GBP19094.1"/>
    </source>
</evidence>
<protein>
    <submittedName>
        <fullName evidence="1">Uncharacterized protein</fullName>
    </submittedName>
</protein>
<keyword evidence="2" id="KW-1185">Reference proteome</keyword>
<gene>
    <name evidence="1" type="ORF">EVAR_83407_1</name>
</gene>
<evidence type="ECO:0000313" key="2">
    <source>
        <dbReference type="Proteomes" id="UP000299102"/>
    </source>
</evidence>
<dbReference type="Proteomes" id="UP000299102">
    <property type="component" value="Unassembled WGS sequence"/>
</dbReference>
<accession>A0A4C1TZ51</accession>
<reference evidence="1 2" key="1">
    <citation type="journal article" date="2019" name="Commun. Biol.">
        <title>The bagworm genome reveals a unique fibroin gene that provides high tensile strength.</title>
        <authorList>
            <person name="Kono N."/>
            <person name="Nakamura H."/>
            <person name="Ohtoshi R."/>
            <person name="Tomita M."/>
            <person name="Numata K."/>
            <person name="Arakawa K."/>
        </authorList>
    </citation>
    <scope>NUCLEOTIDE SEQUENCE [LARGE SCALE GENOMIC DNA]</scope>
</reference>
<comment type="caution">
    <text evidence="1">The sequence shown here is derived from an EMBL/GenBank/DDBJ whole genome shotgun (WGS) entry which is preliminary data.</text>
</comment>